<reference evidence="1" key="1">
    <citation type="submission" date="2023-07" db="EMBL/GenBank/DDBJ databases">
        <authorList>
            <consortium name="AG Swart"/>
            <person name="Singh M."/>
            <person name="Singh A."/>
            <person name="Seah K."/>
            <person name="Emmerich C."/>
        </authorList>
    </citation>
    <scope>NUCLEOTIDE SEQUENCE</scope>
    <source>
        <strain evidence="1">DP1</strain>
    </source>
</reference>
<evidence type="ECO:0000313" key="2">
    <source>
        <dbReference type="Proteomes" id="UP001295684"/>
    </source>
</evidence>
<keyword evidence="2" id="KW-1185">Reference proteome</keyword>
<comment type="caution">
    <text evidence="1">The sequence shown here is derived from an EMBL/GenBank/DDBJ whole genome shotgun (WGS) entry which is preliminary data.</text>
</comment>
<dbReference type="Proteomes" id="UP001295684">
    <property type="component" value="Unassembled WGS sequence"/>
</dbReference>
<protein>
    <submittedName>
        <fullName evidence="1">Uncharacterized protein</fullName>
    </submittedName>
</protein>
<organism evidence="1 2">
    <name type="scientific">Euplotes crassus</name>
    <dbReference type="NCBI Taxonomy" id="5936"/>
    <lineage>
        <taxon>Eukaryota</taxon>
        <taxon>Sar</taxon>
        <taxon>Alveolata</taxon>
        <taxon>Ciliophora</taxon>
        <taxon>Intramacronucleata</taxon>
        <taxon>Spirotrichea</taxon>
        <taxon>Hypotrichia</taxon>
        <taxon>Euplotida</taxon>
        <taxon>Euplotidae</taxon>
        <taxon>Moneuplotes</taxon>
    </lineage>
</organism>
<sequence length="165" mass="18573">MRKESTVDSMKAIPPLDFCTVNQLTIGFFTGTEKDPSFANSRCVQFFPRLEEQFNLFFGGINATLLVPTNFVRWVNSGVTLINQYAAWQNYCTFATILTRLDNAVETTEGLATLLFRVMNNYPKIFVHFADMTTGFTNQDCSKMSKAAGGIFSLVFDFNVPEDVI</sequence>
<dbReference type="EMBL" id="CAMPGE010024117">
    <property type="protein sequence ID" value="CAI2381979.1"/>
    <property type="molecule type" value="Genomic_DNA"/>
</dbReference>
<name>A0AAD2D5J6_EUPCR</name>
<proteinExistence type="predicted"/>
<evidence type="ECO:0000313" key="1">
    <source>
        <dbReference type="EMBL" id="CAI2381979.1"/>
    </source>
</evidence>
<accession>A0AAD2D5J6</accession>
<dbReference type="AlphaFoldDB" id="A0AAD2D5J6"/>
<gene>
    <name evidence="1" type="ORF">ECRASSUSDP1_LOCUS23446</name>
</gene>